<dbReference type="EMBL" id="MKVH01000024">
    <property type="protein sequence ID" value="OJX57380.1"/>
    <property type="molecule type" value="Genomic_DNA"/>
</dbReference>
<evidence type="ECO:0000256" key="5">
    <source>
        <dbReference type="ARBA" id="ARBA00022598"/>
    </source>
</evidence>
<dbReference type="HAMAP" id="MF_00123">
    <property type="entry name" value="Arg_tRNA_synth"/>
    <property type="match status" value="1"/>
</dbReference>
<evidence type="ECO:0000256" key="6">
    <source>
        <dbReference type="ARBA" id="ARBA00022741"/>
    </source>
</evidence>
<evidence type="ECO:0000256" key="2">
    <source>
        <dbReference type="ARBA" id="ARBA00005594"/>
    </source>
</evidence>
<dbReference type="CDD" id="cd00671">
    <property type="entry name" value="ArgRS_core"/>
    <property type="match status" value="1"/>
</dbReference>
<dbReference type="PANTHER" id="PTHR11956:SF5">
    <property type="entry name" value="ARGININE--TRNA LIGASE, CYTOPLASMIC"/>
    <property type="match status" value="1"/>
</dbReference>
<dbReference type="Pfam" id="PF03485">
    <property type="entry name" value="Arg_tRNA_synt_N"/>
    <property type="match status" value="1"/>
</dbReference>
<evidence type="ECO:0000259" key="13">
    <source>
        <dbReference type="SMART" id="SM00836"/>
    </source>
</evidence>
<dbReference type="GO" id="GO:0005737">
    <property type="term" value="C:cytoplasm"/>
    <property type="evidence" value="ECO:0007669"/>
    <property type="project" value="UniProtKB-SubCell"/>
</dbReference>
<keyword evidence="6 11" id="KW-0547">Nucleotide-binding</keyword>
<evidence type="ECO:0000256" key="7">
    <source>
        <dbReference type="ARBA" id="ARBA00022840"/>
    </source>
</evidence>
<dbReference type="Pfam" id="PF05746">
    <property type="entry name" value="DALR_1"/>
    <property type="match status" value="1"/>
</dbReference>
<dbReference type="GO" id="GO:0004814">
    <property type="term" value="F:arginine-tRNA ligase activity"/>
    <property type="evidence" value="ECO:0007669"/>
    <property type="project" value="UniProtKB-UniRule"/>
</dbReference>
<gene>
    <name evidence="11" type="primary">argS</name>
    <name evidence="15" type="ORF">BGO89_11890</name>
</gene>
<dbReference type="InterPro" id="IPR035684">
    <property type="entry name" value="ArgRS_core"/>
</dbReference>
<name>A0A1M3KYB5_9BACT</name>
<dbReference type="InterPro" id="IPR005148">
    <property type="entry name" value="Arg-tRNA-synth_N"/>
</dbReference>
<comment type="similarity">
    <text evidence="2 11 12">Belongs to the class-I aminoacyl-tRNA synthetase family.</text>
</comment>
<evidence type="ECO:0000313" key="15">
    <source>
        <dbReference type="EMBL" id="OJX57380.1"/>
    </source>
</evidence>
<keyword evidence="5 11" id="KW-0436">Ligase</keyword>
<dbReference type="SMART" id="SM01016">
    <property type="entry name" value="Arg_tRNA_synt_N"/>
    <property type="match status" value="1"/>
</dbReference>
<organism evidence="15 16">
    <name type="scientific">Candidatus Kapaibacterium thiocyanatum</name>
    <dbReference type="NCBI Taxonomy" id="1895771"/>
    <lineage>
        <taxon>Bacteria</taxon>
        <taxon>Pseudomonadati</taxon>
        <taxon>Candidatus Kapaibacteriota</taxon>
        <taxon>Candidatus Kapaibacteriia</taxon>
        <taxon>Candidatus Kapaibacteriales</taxon>
        <taxon>Candidatus Kapaibacteriaceae</taxon>
        <taxon>Candidatus Kapaibacterium</taxon>
    </lineage>
</organism>
<evidence type="ECO:0000256" key="4">
    <source>
        <dbReference type="ARBA" id="ARBA00022490"/>
    </source>
</evidence>
<dbReference type="SMART" id="SM00836">
    <property type="entry name" value="DALR_1"/>
    <property type="match status" value="1"/>
</dbReference>
<comment type="subcellular location">
    <subcellularLocation>
        <location evidence="1 11">Cytoplasm</location>
    </subcellularLocation>
</comment>
<comment type="catalytic activity">
    <reaction evidence="10 11">
        <text>tRNA(Arg) + L-arginine + ATP = L-arginyl-tRNA(Arg) + AMP + diphosphate</text>
        <dbReference type="Rhea" id="RHEA:20301"/>
        <dbReference type="Rhea" id="RHEA-COMP:9658"/>
        <dbReference type="Rhea" id="RHEA-COMP:9673"/>
        <dbReference type="ChEBI" id="CHEBI:30616"/>
        <dbReference type="ChEBI" id="CHEBI:32682"/>
        <dbReference type="ChEBI" id="CHEBI:33019"/>
        <dbReference type="ChEBI" id="CHEBI:78442"/>
        <dbReference type="ChEBI" id="CHEBI:78513"/>
        <dbReference type="ChEBI" id="CHEBI:456215"/>
        <dbReference type="EC" id="6.1.1.19"/>
    </reaction>
</comment>
<dbReference type="Gene3D" id="3.40.50.620">
    <property type="entry name" value="HUPs"/>
    <property type="match status" value="1"/>
</dbReference>
<feature type="domain" description="DALR anticodon binding" evidence="13">
    <location>
        <begin position="428"/>
        <end position="546"/>
    </location>
</feature>
<evidence type="ECO:0000256" key="10">
    <source>
        <dbReference type="ARBA" id="ARBA00049339"/>
    </source>
</evidence>
<proteinExistence type="inferred from homology"/>
<evidence type="ECO:0000259" key="14">
    <source>
        <dbReference type="SMART" id="SM01016"/>
    </source>
</evidence>
<dbReference type="Gene3D" id="3.30.1360.70">
    <property type="entry name" value="Arginyl tRNA synthetase N-terminal domain"/>
    <property type="match status" value="1"/>
</dbReference>
<dbReference type="Gene3D" id="1.10.730.10">
    <property type="entry name" value="Isoleucyl-tRNA Synthetase, Domain 1"/>
    <property type="match status" value="1"/>
</dbReference>
<evidence type="ECO:0000256" key="8">
    <source>
        <dbReference type="ARBA" id="ARBA00022917"/>
    </source>
</evidence>
<dbReference type="EC" id="6.1.1.19" evidence="11"/>
<dbReference type="FunFam" id="3.40.50.620:FF:000062">
    <property type="entry name" value="Arginine--tRNA ligase"/>
    <property type="match status" value="1"/>
</dbReference>
<comment type="caution">
    <text evidence="11">Lacks conserved residue(s) required for the propagation of feature annotation.</text>
</comment>
<dbReference type="GO" id="GO:0005524">
    <property type="term" value="F:ATP binding"/>
    <property type="evidence" value="ECO:0007669"/>
    <property type="project" value="UniProtKB-UniRule"/>
</dbReference>
<keyword evidence="4 11" id="KW-0963">Cytoplasm</keyword>
<feature type="domain" description="Arginyl tRNA synthetase N-terminal" evidence="14">
    <location>
        <begin position="3"/>
        <end position="86"/>
    </location>
</feature>
<accession>A0A1M3KYB5</accession>
<comment type="caution">
    <text evidence="15">The sequence shown here is derived from an EMBL/GenBank/DDBJ whole genome shotgun (WGS) entry which is preliminary data.</text>
</comment>
<evidence type="ECO:0000256" key="9">
    <source>
        <dbReference type="ARBA" id="ARBA00023146"/>
    </source>
</evidence>
<keyword evidence="9 11" id="KW-0030">Aminoacyl-tRNA synthetase</keyword>
<comment type="subunit">
    <text evidence="3 11">Monomer.</text>
</comment>
<dbReference type="InterPro" id="IPR008909">
    <property type="entry name" value="DALR_anticod-bd"/>
</dbReference>
<dbReference type="AlphaFoldDB" id="A0A1M3KYB5"/>
<dbReference type="NCBIfam" id="TIGR00456">
    <property type="entry name" value="argS"/>
    <property type="match status" value="1"/>
</dbReference>
<keyword evidence="8 11" id="KW-0648">Protein biosynthesis</keyword>
<evidence type="ECO:0000256" key="1">
    <source>
        <dbReference type="ARBA" id="ARBA00004496"/>
    </source>
</evidence>
<dbReference type="InterPro" id="IPR009080">
    <property type="entry name" value="tRNAsynth_Ia_anticodon-bd"/>
</dbReference>
<dbReference type="SUPFAM" id="SSF55190">
    <property type="entry name" value="Arginyl-tRNA synthetase (ArgRS), N-terminal 'additional' domain"/>
    <property type="match status" value="1"/>
</dbReference>
<dbReference type="STRING" id="1895771.BGO89_11890"/>
<dbReference type="InterPro" id="IPR001278">
    <property type="entry name" value="Arg-tRNA-ligase"/>
</dbReference>
<protein>
    <recommendedName>
        <fullName evidence="11">Arginine--tRNA ligase</fullName>
        <ecNumber evidence="11">6.1.1.19</ecNumber>
    </recommendedName>
    <alternativeName>
        <fullName evidence="11">Arginyl-tRNA synthetase</fullName>
        <shortName evidence="11">ArgRS</shortName>
    </alternativeName>
</protein>
<keyword evidence="7 11" id="KW-0067">ATP-binding</keyword>
<dbReference type="PRINTS" id="PR01038">
    <property type="entry name" value="TRNASYNTHARG"/>
</dbReference>
<dbReference type="Proteomes" id="UP000184233">
    <property type="component" value="Unassembled WGS sequence"/>
</dbReference>
<dbReference type="SUPFAM" id="SSF52374">
    <property type="entry name" value="Nucleotidylyl transferase"/>
    <property type="match status" value="1"/>
</dbReference>
<dbReference type="SUPFAM" id="SSF47323">
    <property type="entry name" value="Anticodon-binding domain of a subclass of class I aminoacyl-tRNA synthetases"/>
    <property type="match status" value="1"/>
</dbReference>
<dbReference type="InterPro" id="IPR014729">
    <property type="entry name" value="Rossmann-like_a/b/a_fold"/>
</dbReference>
<dbReference type="InterPro" id="IPR001412">
    <property type="entry name" value="aa-tRNA-synth_I_CS"/>
</dbReference>
<dbReference type="PANTHER" id="PTHR11956">
    <property type="entry name" value="ARGINYL-TRNA SYNTHETASE"/>
    <property type="match status" value="1"/>
</dbReference>
<sequence>MQQYIEPHIRTALTSIGVDADTPIHFEIPRQEGHGHLSTTVAMSLAKIRKSNPRALAQELVTAIGENVPLVERIDIAGPGFINITFAPAVYHAMLRDLSALGATIGRSDVGAGRTVNVEYVSANPTGQLHAGHGRNCAVGDTLANLFQWCGYHTTREYYFNNAGNQMNMLGKSIYARYRQVLGDEDYPFPEDGYHGDYPRTIAEEIRNEVGDRYREESAEALVFCRKRGEEWCFAAIKRTLDVLNIHHDVFFNEDSLYSSGRVEQTIADLRAKGLVYEKDGATWFALSQLGQQQDKVIVKSTGEPTYRLPDIAYHRDKLERGFDVIVDIFGADHIATIPDVLAGVQALGYDTSRVKVVIHQMVSFIENGEAVKFSKRSGKSFTLDDLIDEVGADVVRFFFIMRAVGTHLEFDLGLAKEEGDKNPVFYLQYAHARICSILRKAAEKGVAIDEGADVGVLVHPKEIELITLLSRMRTVVERACEHLEPHTLAEYLRDLAAAYHNFYHDCRILGSEPALESARLLLADVTRRAMYNGLMILGVKAPEVM</sequence>
<dbReference type="FunFam" id="1.10.730.10:FF:000008">
    <property type="entry name" value="Arginine--tRNA ligase"/>
    <property type="match status" value="1"/>
</dbReference>
<evidence type="ECO:0000256" key="12">
    <source>
        <dbReference type="RuleBase" id="RU363038"/>
    </source>
</evidence>
<dbReference type="PROSITE" id="PS00178">
    <property type="entry name" value="AA_TRNA_LIGASE_I"/>
    <property type="match status" value="1"/>
</dbReference>
<dbReference type="InterPro" id="IPR036695">
    <property type="entry name" value="Arg-tRNA-synth_N_sf"/>
</dbReference>
<dbReference type="GO" id="GO:0006420">
    <property type="term" value="P:arginyl-tRNA aminoacylation"/>
    <property type="evidence" value="ECO:0007669"/>
    <property type="project" value="UniProtKB-UniRule"/>
</dbReference>
<evidence type="ECO:0000313" key="16">
    <source>
        <dbReference type="Proteomes" id="UP000184233"/>
    </source>
</evidence>
<evidence type="ECO:0000256" key="3">
    <source>
        <dbReference type="ARBA" id="ARBA00011245"/>
    </source>
</evidence>
<reference evidence="15 16" key="1">
    <citation type="submission" date="2016-09" db="EMBL/GenBank/DDBJ databases">
        <title>Genome-resolved meta-omics ties microbial dynamics to process performance in biotechnology for thiocyanate degradation.</title>
        <authorList>
            <person name="Kantor R.S."/>
            <person name="Huddy R.J."/>
            <person name="Iyer R."/>
            <person name="Thomas B.C."/>
            <person name="Brown C.T."/>
            <person name="Anantharaman K."/>
            <person name="Tringe S."/>
            <person name="Hettich R.L."/>
            <person name="Harrison S.T."/>
            <person name="Banfield J.F."/>
        </authorList>
    </citation>
    <scope>NUCLEOTIDE SEQUENCE [LARGE SCALE GENOMIC DNA]</scope>
    <source>
        <strain evidence="15">59-99</strain>
    </source>
</reference>
<dbReference type="Pfam" id="PF00750">
    <property type="entry name" value="tRNA-synt_1d"/>
    <property type="match status" value="1"/>
</dbReference>
<evidence type="ECO:0000256" key="11">
    <source>
        <dbReference type="HAMAP-Rule" id="MF_00123"/>
    </source>
</evidence>